<dbReference type="InterPro" id="IPR038586">
    <property type="entry name" value="Tctex-1-like_sf"/>
</dbReference>
<protein>
    <submittedName>
        <fullName evidence="2">Uncharacterized protein</fullName>
    </submittedName>
</protein>
<dbReference type="InterPro" id="IPR005334">
    <property type="entry name" value="Tctex-1-like"/>
</dbReference>
<sequence length="378" mass="42549">MANLLRRSRSMIRRNEHNSTGNVNNDTPPPLPPKDSNISLFQRFNSIQSRRKSRIDLSTAVESEKSAAIRQQREEQLQKQHSISHLRRRLIRKASTFNLHTRHRSSPPTDPIPPRDEKLFPDIGHDPDRPGTALQELERPSTASTVYSETPETILQRPRSDSSNSDYSQLTTVPIRRHTLAIVHPYDDKPLPNPSRQSSSVNRLIAHAQQEVLKAQAELTEKHHNYQEKHTEGLGIWVKMATPSAEPPLAYDKLKQITVEACDTALSGTTSYDHSKTESWNTTIINTMLSQIVGETEASDPQSQSKWKFVVNSTIIQHKSNTVTQENGSKSSGGRRGMHSAAGAYWNNAKDGMWSFKYEAAEKLGLDVVVGVVWIWVG</sequence>
<dbReference type="Pfam" id="PF03645">
    <property type="entry name" value="Tctex-1"/>
    <property type="match status" value="1"/>
</dbReference>
<dbReference type="AlphaFoldDB" id="A0AAN7YKL3"/>
<dbReference type="Proteomes" id="UP001309876">
    <property type="component" value="Unassembled WGS sequence"/>
</dbReference>
<proteinExistence type="predicted"/>
<name>A0AAN7YKL3_9EURO</name>
<feature type="compositionally biased region" description="Polar residues" evidence="1">
    <location>
        <begin position="141"/>
        <end position="153"/>
    </location>
</feature>
<evidence type="ECO:0000313" key="2">
    <source>
        <dbReference type="EMBL" id="KAK5091743.1"/>
    </source>
</evidence>
<feature type="compositionally biased region" description="Basic residues" evidence="1">
    <location>
        <begin position="1"/>
        <end position="12"/>
    </location>
</feature>
<dbReference type="CDD" id="cd21456">
    <property type="entry name" value="DLC-like_SpDlc1-like"/>
    <property type="match status" value="1"/>
</dbReference>
<reference evidence="2 3" key="1">
    <citation type="submission" date="2023-08" db="EMBL/GenBank/DDBJ databases">
        <title>Black Yeasts Isolated from many extreme environments.</title>
        <authorList>
            <person name="Coleine C."/>
            <person name="Stajich J.E."/>
            <person name="Selbmann L."/>
        </authorList>
    </citation>
    <scope>NUCLEOTIDE SEQUENCE [LARGE SCALE GENOMIC DNA]</scope>
    <source>
        <strain evidence="2 3">CCFEE 5910</strain>
    </source>
</reference>
<dbReference type="GO" id="GO:0005868">
    <property type="term" value="C:cytoplasmic dynein complex"/>
    <property type="evidence" value="ECO:0007669"/>
    <property type="project" value="TreeGrafter"/>
</dbReference>
<dbReference type="PANTHER" id="PTHR21255">
    <property type="entry name" value="T-COMPLEX-ASSOCIATED-TESTIS-EXPRESSED 1/ DYNEIN LIGHT CHAIN"/>
    <property type="match status" value="1"/>
</dbReference>
<dbReference type="PANTHER" id="PTHR21255:SF4">
    <property type="entry name" value="DYNEIN LIGHT CHAIN TCTEX-TYPE"/>
    <property type="match status" value="1"/>
</dbReference>
<accession>A0AAN7YKL3</accession>
<evidence type="ECO:0000256" key="1">
    <source>
        <dbReference type="SAM" id="MobiDB-lite"/>
    </source>
</evidence>
<dbReference type="Gene3D" id="3.30.1140.40">
    <property type="entry name" value="Tctex-1"/>
    <property type="match status" value="1"/>
</dbReference>
<dbReference type="GO" id="GO:0005737">
    <property type="term" value="C:cytoplasm"/>
    <property type="evidence" value="ECO:0007669"/>
    <property type="project" value="TreeGrafter"/>
</dbReference>
<dbReference type="EMBL" id="JAVRRJ010000001">
    <property type="protein sequence ID" value="KAK5091743.1"/>
    <property type="molecule type" value="Genomic_DNA"/>
</dbReference>
<gene>
    <name evidence="2" type="ORF">LTR05_001928</name>
</gene>
<evidence type="ECO:0000313" key="3">
    <source>
        <dbReference type="Proteomes" id="UP001309876"/>
    </source>
</evidence>
<feature type="compositionally biased region" description="Basic and acidic residues" evidence="1">
    <location>
        <begin position="113"/>
        <end position="129"/>
    </location>
</feature>
<dbReference type="GO" id="GO:0007018">
    <property type="term" value="P:microtubule-based movement"/>
    <property type="evidence" value="ECO:0007669"/>
    <property type="project" value="TreeGrafter"/>
</dbReference>
<comment type="caution">
    <text evidence="2">The sequence shown here is derived from an EMBL/GenBank/DDBJ whole genome shotgun (WGS) entry which is preliminary data.</text>
</comment>
<organism evidence="2 3">
    <name type="scientific">Lithohypha guttulata</name>
    <dbReference type="NCBI Taxonomy" id="1690604"/>
    <lineage>
        <taxon>Eukaryota</taxon>
        <taxon>Fungi</taxon>
        <taxon>Dikarya</taxon>
        <taxon>Ascomycota</taxon>
        <taxon>Pezizomycotina</taxon>
        <taxon>Eurotiomycetes</taxon>
        <taxon>Chaetothyriomycetidae</taxon>
        <taxon>Chaetothyriales</taxon>
        <taxon>Trichomeriaceae</taxon>
        <taxon>Lithohypha</taxon>
    </lineage>
</organism>
<feature type="region of interest" description="Disordered" evidence="1">
    <location>
        <begin position="97"/>
        <end position="167"/>
    </location>
</feature>
<keyword evidence="3" id="KW-1185">Reference proteome</keyword>
<feature type="region of interest" description="Disordered" evidence="1">
    <location>
        <begin position="1"/>
        <end position="36"/>
    </location>
</feature>
<dbReference type="GO" id="GO:0045505">
    <property type="term" value="F:dynein intermediate chain binding"/>
    <property type="evidence" value="ECO:0007669"/>
    <property type="project" value="TreeGrafter"/>
</dbReference>